<dbReference type="EMBL" id="WTYN01000001">
    <property type="protein sequence ID" value="MXO62256.1"/>
    <property type="molecule type" value="Genomic_DNA"/>
</dbReference>
<organism evidence="2 3">
    <name type="scientific">Qipengyuania oceanensis</name>
    <dbReference type="NCBI Taxonomy" id="1463597"/>
    <lineage>
        <taxon>Bacteria</taxon>
        <taxon>Pseudomonadati</taxon>
        <taxon>Pseudomonadota</taxon>
        <taxon>Alphaproteobacteria</taxon>
        <taxon>Sphingomonadales</taxon>
        <taxon>Erythrobacteraceae</taxon>
        <taxon>Qipengyuania</taxon>
    </lineage>
</organism>
<comment type="caution">
    <text evidence="2">The sequence shown here is derived from an EMBL/GenBank/DDBJ whole genome shotgun (WGS) entry which is preliminary data.</text>
</comment>
<accession>A0A844YBB3</accession>
<dbReference type="Pfam" id="PF07811">
    <property type="entry name" value="TadE"/>
    <property type="match status" value="1"/>
</dbReference>
<dbReference type="Proteomes" id="UP000445582">
    <property type="component" value="Unassembled WGS sequence"/>
</dbReference>
<evidence type="ECO:0000313" key="2">
    <source>
        <dbReference type="EMBL" id="MXO62256.1"/>
    </source>
</evidence>
<keyword evidence="3" id="KW-1185">Reference proteome</keyword>
<name>A0A844YBB3_9SPHN</name>
<dbReference type="AlphaFoldDB" id="A0A844YBB3"/>
<feature type="domain" description="TadE-like" evidence="1">
    <location>
        <begin position="14"/>
        <end position="55"/>
    </location>
</feature>
<dbReference type="OrthoDB" id="7187024at2"/>
<dbReference type="InterPro" id="IPR012495">
    <property type="entry name" value="TadE-like_dom"/>
</dbReference>
<gene>
    <name evidence="2" type="ORF">GRI48_04440</name>
</gene>
<protein>
    <submittedName>
        <fullName evidence="2">Pilus assembly protein</fullName>
    </submittedName>
</protein>
<proteinExistence type="predicted"/>
<sequence length="214" mass="23099">MRFLRSILDDRRAASAAEFALILPVFLIFLLGTIDAGRYAWEFNRAAKATQTGARWAVVTDLIPGGDADDGLKNYSFAETGEVTQGEPVDDTLFPGVICTSEDGIAECECAAGGTCNFEVAVDATAQDAWDRLIARMRNIYPAIDSDNVVVEYAWSGLGYSGDPFGPDVAPLTTVSLRDMEFQPLTFYLFGGTIGIPESSYSLTLEDGDGDYSN</sequence>
<reference evidence="2 3" key="1">
    <citation type="submission" date="2019-12" db="EMBL/GenBank/DDBJ databases">
        <title>Genomic-based taxomic classification of the family Erythrobacteraceae.</title>
        <authorList>
            <person name="Xu L."/>
        </authorList>
    </citation>
    <scope>NUCLEOTIDE SEQUENCE [LARGE SCALE GENOMIC DNA]</scope>
    <source>
        <strain evidence="2 3">MCCC 1A09965</strain>
    </source>
</reference>
<evidence type="ECO:0000313" key="3">
    <source>
        <dbReference type="Proteomes" id="UP000445582"/>
    </source>
</evidence>
<dbReference type="RefSeq" id="WP_160671975.1">
    <property type="nucleotide sequence ID" value="NZ_WTYN01000001.1"/>
</dbReference>
<evidence type="ECO:0000259" key="1">
    <source>
        <dbReference type="Pfam" id="PF07811"/>
    </source>
</evidence>